<evidence type="ECO:0000313" key="2">
    <source>
        <dbReference type="EMBL" id="KAF2215811.1"/>
    </source>
</evidence>
<evidence type="ECO:0000313" key="3">
    <source>
        <dbReference type="Proteomes" id="UP000799539"/>
    </source>
</evidence>
<feature type="compositionally biased region" description="Basic and acidic residues" evidence="1">
    <location>
        <begin position="259"/>
        <end position="268"/>
    </location>
</feature>
<reference evidence="2" key="1">
    <citation type="journal article" date="2020" name="Stud. Mycol.">
        <title>101 Dothideomycetes genomes: a test case for predicting lifestyles and emergence of pathogens.</title>
        <authorList>
            <person name="Haridas S."/>
            <person name="Albert R."/>
            <person name="Binder M."/>
            <person name="Bloem J."/>
            <person name="Labutti K."/>
            <person name="Salamov A."/>
            <person name="Andreopoulos B."/>
            <person name="Baker S."/>
            <person name="Barry K."/>
            <person name="Bills G."/>
            <person name="Bluhm B."/>
            <person name="Cannon C."/>
            <person name="Castanera R."/>
            <person name="Culley D."/>
            <person name="Daum C."/>
            <person name="Ezra D."/>
            <person name="Gonzalez J."/>
            <person name="Henrissat B."/>
            <person name="Kuo A."/>
            <person name="Liang C."/>
            <person name="Lipzen A."/>
            <person name="Lutzoni F."/>
            <person name="Magnuson J."/>
            <person name="Mondo S."/>
            <person name="Nolan M."/>
            <person name="Ohm R."/>
            <person name="Pangilinan J."/>
            <person name="Park H.-J."/>
            <person name="Ramirez L."/>
            <person name="Alfaro M."/>
            <person name="Sun H."/>
            <person name="Tritt A."/>
            <person name="Yoshinaga Y."/>
            <person name="Zwiers L.-H."/>
            <person name="Turgeon B."/>
            <person name="Goodwin S."/>
            <person name="Spatafora J."/>
            <person name="Crous P."/>
            <person name="Grigoriev I."/>
        </authorList>
    </citation>
    <scope>NUCLEOTIDE SEQUENCE</scope>
    <source>
        <strain evidence="2">SCOH1-5</strain>
    </source>
</reference>
<feature type="compositionally biased region" description="Polar residues" evidence="1">
    <location>
        <begin position="28"/>
        <end position="51"/>
    </location>
</feature>
<proteinExistence type="predicted"/>
<keyword evidence="3" id="KW-1185">Reference proteome</keyword>
<gene>
    <name evidence="2" type="ORF">CERZMDRAFT_94202</name>
</gene>
<sequence>MSNKSTSPSGMAPSRPNWVGSLYDTSEARQNVQQTPKEALANTQPSSTYLQPGTWRGQRPDGHPVREDSLRAMPDRPRTSPSPIPQPSPASWSLPVESADQAAAGTREAGKGRLEEAAKRLVGAASKGIKRVPQAFRRQEPLESLEPEDSVGPIISRPKLDEWRNPTGHQIVPRRNASGLEDVRARQNWEEKMGYARHVPEQTAEPPRPTIEKRARRRVVESTWGAFQAAAIKCDTPPEETAAPEETTPETMIPSHCPRHNDADETSRTTRKPFPQPNVEKSLPPTPSPDSARRRTLVRPSSAGANLPSSGPFTVRTNAWYRPAIDFVKPLEPIAQLDEKAIWDREKALRALEGRTDEAPAASRPMRVAQITAHLRQMHASRPVEPSRPVERSHAQHHRAPKRPDVLPHRPSDENDDATNIWRRLEKDAGYRMRD</sequence>
<feature type="region of interest" description="Disordered" evidence="1">
    <location>
        <begin position="234"/>
        <end position="312"/>
    </location>
</feature>
<feature type="compositionally biased region" description="Polar residues" evidence="1">
    <location>
        <begin position="303"/>
        <end position="312"/>
    </location>
</feature>
<feature type="compositionally biased region" description="Low complexity" evidence="1">
    <location>
        <begin position="239"/>
        <end position="251"/>
    </location>
</feature>
<feature type="compositionally biased region" description="Basic and acidic residues" evidence="1">
    <location>
        <begin position="58"/>
        <end position="78"/>
    </location>
</feature>
<evidence type="ECO:0000256" key="1">
    <source>
        <dbReference type="SAM" id="MobiDB-lite"/>
    </source>
</evidence>
<dbReference type="EMBL" id="ML992665">
    <property type="protein sequence ID" value="KAF2215811.1"/>
    <property type="molecule type" value="Genomic_DNA"/>
</dbReference>
<organism evidence="2 3">
    <name type="scientific">Cercospora zeae-maydis SCOH1-5</name>
    <dbReference type="NCBI Taxonomy" id="717836"/>
    <lineage>
        <taxon>Eukaryota</taxon>
        <taxon>Fungi</taxon>
        <taxon>Dikarya</taxon>
        <taxon>Ascomycota</taxon>
        <taxon>Pezizomycotina</taxon>
        <taxon>Dothideomycetes</taxon>
        <taxon>Dothideomycetidae</taxon>
        <taxon>Mycosphaerellales</taxon>
        <taxon>Mycosphaerellaceae</taxon>
        <taxon>Cercospora</taxon>
    </lineage>
</organism>
<feature type="region of interest" description="Disordered" evidence="1">
    <location>
        <begin position="194"/>
        <end position="219"/>
    </location>
</feature>
<accession>A0A6A6FQY0</accession>
<protein>
    <submittedName>
        <fullName evidence="2">Uncharacterized protein</fullName>
    </submittedName>
</protein>
<name>A0A6A6FQY0_9PEZI</name>
<dbReference type="OrthoDB" id="3648542at2759"/>
<dbReference type="AlphaFoldDB" id="A0A6A6FQY0"/>
<feature type="region of interest" description="Disordered" evidence="1">
    <location>
        <begin position="140"/>
        <end position="179"/>
    </location>
</feature>
<feature type="compositionally biased region" description="Basic and acidic residues" evidence="1">
    <location>
        <begin position="402"/>
        <end position="413"/>
    </location>
</feature>
<feature type="region of interest" description="Disordered" evidence="1">
    <location>
        <begin position="1"/>
        <end position="111"/>
    </location>
</feature>
<feature type="region of interest" description="Disordered" evidence="1">
    <location>
        <begin position="378"/>
        <end position="421"/>
    </location>
</feature>
<dbReference type="Proteomes" id="UP000799539">
    <property type="component" value="Unassembled WGS sequence"/>
</dbReference>